<dbReference type="OrthoDB" id="271709at2"/>
<dbReference type="RefSeq" id="WP_089453811.1">
    <property type="nucleotide sequence ID" value="NZ_NKFA01000025.1"/>
</dbReference>
<comment type="subcellular location">
    <subcellularLocation>
        <location evidence="1">Membrane</location>
        <topology evidence="1">Multi-pass membrane protein</topology>
    </subcellularLocation>
</comment>
<evidence type="ECO:0000256" key="3">
    <source>
        <dbReference type="ARBA" id="ARBA00022692"/>
    </source>
</evidence>
<reference evidence="11" key="1">
    <citation type="submission" date="2017-06" db="EMBL/GenBank/DDBJ databases">
        <authorList>
            <person name="LiPuma J."/>
            <person name="Spilker T."/>
        </authorList>
    </citation>
    <scope>NUCLEOTIDE SEQUENCE [LARGE SCALE GENOMIC DNA]</scope>
    <source>
        <strain evidence="11">AU17325</strain>
    </source>
</reference>
<evidence type="ECO:0000256" key="2">
    <source>
        <dbReference type="ARBA" id="ARBA00022448"/>
    </source>
</evidence>
<dbReference type="PANTHER" id="PTHR45755">
    <property type="match status" value="1"/>
</dbReference>
<evidence type="ECO:0000256" key="6">
    <source>
        <dbReference type="ARBA" id="ARBA00023136"/>
    </source>
</evidence>
<accession>A0A228I1P0</accession>
<keyword evidence="2" id="KW-0813">Transport</keyword>
<evidence type="ECO:0000313" key="10">
    <source>
        <dbReference type="EMBL" id="OXI36321.1"/>
    </source>
</evidence>
<gene>
    <name evidence="10" type="ORF">CFB84_35115</name>
</gene>
<evidence type="ECO:0000256" key="8">
    <source>
        <dbReference type="SAM" id="Phobius"/>
    </source>
</evidence>
<dbReference type="EMBL" id="NKFA01000025">
    <property type="protein sequence ID" value="OXI36321.1"/>
    <property type="molecule type" value="Genomic_DNA"/>
</dbReference>
<dbReference type="Gene3D" id="1.20.1510.10">
    <property type="entry name" value="Cation efflux protein transmembrane domain"/>
    <property type="match status" value="2"/>
</dbReference>
<evidence type="ECO:0000259" key="9">
    <source>
        <dbReference type="Pfam" id="PF01545"/>
    </source>
</evidence>
<feature type="domain" description="Cation efflux protein transmembrane" evidence="9">
    <location>
        <begin position="32"/>
        <end position="354"/>
    </location>
</feature>
<feature type="transmembrane region" description="Helical" evidence="8">
    <location>
        <begin position="128"/>
        <end position="151"/>
    </location>
</feature>
<feature type="transmembrane region" description="Helical" evidence="8">
    <location>
        <begin position="30"/>
        <end position="54"/>
    </location>
</feature>
<dbReference type="Pfam" id="PF01545">
    <property type="entry name" value="Cation_efflux"/>
    <property type="match status" value="1"/>
</dbReference>
<feature type="transmembrane region" description="Helical" evidence="8">
    <location>
        <begin position="98"/>
        <end position="116"/>
    </location>
</feature>
<keyword evidence="4 8" id="KW-1133">Transmembrane helix</keyword>
<dbReference type="GO" id="GO:0016020">
    <property type="term" value="C:membrane"/>
    <property type="evidence" value="ECO:0007669"/>
    <property type="project" value="UniProtKB-SubCell"/>
</dbReference>
<dbReference type="InterPro" id="IPR002524">
    <property type="entry name" value="Cation_efflux"/>
</dbReference>
<dbReference type="GO" id="GO:0005385">
    <property type="term" value="F:zinc ion transmembrane transporter activity"/>
    <property type="evidence" value="ECO:0007669"/>
    <property type="project" value="InterPro"/>
</dbReference>
<dbReference type="GO" id="GO:0006882">
    <property type="term" value="P:intracellular zinc ion homeostasis"/>
    <property type="evidence" value="ECO:0007669"/>
    <property type="project" value="InterPro"/>
</dbReference>
<protein>
    <submittedName>
        <fullName evidence="10">Cation transporter</fullName>
    </submittedName>
</protein>
<proteinExistence type="predicted"/>
<feature type="compositionally biased region" description="Basic residues" evidence="7">
    <location>
        <begin position="158"/>
        <end position="177"/>
    </location>
</feature>
<feature type="transmembrane region" description="Helical" evidence="8">
    <location>
        <begin position="323"/>
        <end position="343"/>
    </location>
</feature>
<dbReference type="NCBIfam" id="TIGR01297">
    <property type="entry name" value="CDF"/>
    <property type="match status" value="1"/>
</dbReference>
<dbReference type="InterPro" id="IPR045316">
    <property type="entry name" value="Msc2-like"/>
</dbReference>
<evidence type="ECO:0000313" key="11">
    <source>
        <dbReference type="Proteomes" id="UP000214600"/>
    </source>
</evidence>
<dbReference type="InterPro" id="IPR058533">
    <property type="entry name" value="Cation_efflux_TM"/>
</dbReference>
<name>A0A228I1P0_9BURK</name>
<dbReference type="Proteomes" id="UP000214600">
    <property type="component" value="Unassembled WGS sequence"/>
</dbReference>
<dbReference type="NCBIfam" id="NF033827">
    <property type="entry name" value="CDF_efflux_DmeF"/>
    <property type="match status" value="1"/>
</dbReference>
<reference evidence="10 11" key="2">
    <citation type="submission" date="2017-08" db="EMBL/GenBank/DDBJ databases">
        <title>WGS of novel Burkholderia cepaca complex species.</title>
        <authorList>
            <person name="Lipuma J."/>
            <person name="Spilker T."/>
        </authorList>
    </citation>
    <scope>NUCLEOTIDE SEQUENCE [LARGE SCALE GENOMIC DNA]</scope>
    <source>
        <strain evidence="10 11">AU17325</strain>
    </source>
</reference>
<feature type="transmembrane region" description="Helical" evidence="8">
    <location>
        <begin position="60"/>
        <end position="78"/>
    </location>
</feature>
<evidence type="ECO:0000256" key="1">
    <source>
        <dbReference type="ARBA" id="ARBA00004141"/>
    </source>
</evidence>
<sequence>MGNFTNDAFGAGHDHIFLGAAHEQNERKTWMVIGLCSAMMVAEIVGGTLFGSLALVADGLHMSTHAGAMLIAALAYTYARKHADDPRFVFGTGKLGDLAGFTSAIVLAMIAILIGYEAVARFLSPVPIHFGEAIPIAVLGLAVNLASVWLLSGGHHGHDHGHHHGHGHGHGHGHAHGVHADHADEAMRVFSTAGVFDVSVFEDGVPPVFRIAPATGESSLDGVSASITTVRPDQSRQQFTMVARNGFLESRETIPEPHAFDAIVTLNGTEHALTFVEHDHHEGAHAAAARDHNIRSAYVHVIADAAVSVLAIIGLLLARAFGWVWMDPLAGIIGALVIANWSYGLMRDTGGILLDVNVDRKLAERVRQAIEAFGDKVNDLHVWRVGPGHMSAIVSVETFDAARDARFYRALVARFDGVSHVTVEVMASAKAA</sequence>
<feature type="region of interest" description="Disordered" evidence="7">
    <location>
        <begin position="158"/>
        <end position="178"/>
    </location>
</feature>
<keyword evidence="5" id="KW-0406">Ion transport</keyword>
<dbReference type="PANTHER" id="PTHR45755:SF4">
    <property type="entry name" value="ZINC TRANSPORTER 7"/>
    <property type="match status" value="1"/>
</dbReference>
<evidence type="ECO:0000256" key="7">
    <source>
        <dbReference type="SAM" id="MobiDB-lite"/>
    </source>
</evidence>
<comment type="caution">
    <text evidence="10">The sequence shown here is derived from an EMBL/GenBank/DDBJ whole genome shotgun (WGS) entry which is preliminary data.</text>
</comment>
<evidence type="ECO:0000256" key="4">
    <source>
        <dbReference type="ARBA" id="ARBA00022989"/>
    </source>
</evidence>
<dbReference type="AlphaFoldDB" id="A0A228I1P0"/>
<organism evidence="10 11">
    <name type="scientific">Burkholderia aenigmatica</name>
    <dbReference type="NCBI Taxonomy" id="2015348"/>
    <lineage>
        <taxon>Bacteria</taxon>
        <taxon>Pseudomonadati</taxon>
        <taxon>Pseudomonadota</taxon>
        <taxon>Betaproteobacteria</taxon>
        <taxon>Burkholderiales</taxon>
        <taxon>Burkholderiaceae</taxon>
        <taxon>Burkholderia</taxon>
        <taxon>Burkholderia cepacia complex</taxon>
    </lineage>
</organism>
<keyword evidence="6 8" id="KW-0472">Membrane</keyword>
<keyword evidence="3 8" id="KW-0812">Transmembrane</keyword>
<dbReference type="SUPFAM" id="SSF161111">
    <property type="entry name" value="Cation efflux protein transmembrane domain-like"/>
    <property type="match status" value="1"/>
</dbReference>
<feature type="transmembrane region" description="Helical" evidence="8">
    <location>
        <begin position="297"/>
        <end position="317"/>
    </location>
</feature>
<dbReference type="InterPro" id="IPR027469">
    <property type="entry name" value="Cation_efflux_TMD_sf"/>
</dbReference>
<evidence type="ECO:0000256" key="5">
    <source>
        <dbReference type="ARBA" id="ARBA00023065"/>
    </source>
</evidence>